<name>A0A1T5GKD8_9SPHI</name>
<dbReference type="Pfam" id="PF04245">
    <property type="entry name" value="NA37"/>
    <property type="match status" value="1"/>
</dbReference>
<dbReference type="GO" id="GO:0009295">
    <property type="term" value="C:nucleoid"/>
    <property type="evidence" value="ECO:0007669"/>
    <property type="project" value="InterPro"/>
</dbReference>
<dbReference type="InterPro" id="IPR007358">
    <property type="entry name" value="Nucleoid_associated_NdpA"/>
</dbReference>
<dbReference type="EMBL" id="FUZF01000027">
    <property type="protein sequence ID" value="SKC08856.1"/>
    <property type="molecule type" value="Genomic_DNA"/>
</dbReference>
<proteinExistence type="predicted"/>
<organism evidence="1 2">
    <name type="scientific">Sphingobacterium nematocida</name>
    <dbReference type="NCBI Taxonomy" id="1513896"/>
    <lineage>
        <taxon>Bacteria</taxon>
        <taxon>Pseudomonadati</taxon>
        <taxon>Bacteroidota</taxon>
        <taxon>Sphingobacteriia</taxon>
        <taxon>Sphingobacteriales</taxon>
        <taxon>Sphingobacteriaceae</taxon>
        <taxon>Sphingobacterium</taxon>
    </lineage>
</organism>
<evidence type="ECO:0008006" key="3">
    <source>
        <dbReference type="Google" id="ProtNLM"/>
    </source>
</evidence>
<dbReference type="AlphaFoldDB" id="A0A1T5GKD8"/>
<dbReference type="Proteomes" id="UP000190150">
    <property type="component" value="Unassembled WGS sequence"/>
</dbReference>
<dbReference type="RefSeq" id="WP_079645765.1">
    <property type="nucleotide sequence ID" value="NZ_FUZF01000027.1"/>
</dbReference>
<dbReference type="STRING" id="1513896.SAMN05660841_04140"/>
<accession>A0A1T5GKD8</accession>
<keyword evidence="2" id="KW-1185">Reference proteome</keyword>
<protein>
    <recommendedName>
        <fullName evidence="3">Nucleoid associated protein NdpA</fullName>
    </recommendedName>
</protein>
<reference evidence="2" key="1">
    <citation type="submission" date="2017-02" db="EMBL/GenBank/DDBJ databases">
        <authorList>
            <person name="Varghese N."/>
            <person name="Submissions S."/>
        </authorList>
    </citation>
    <scope>NUCLEOTIDE SEQUENCE [LARGE SCALE GENOMIC DNA]</scope>
    <source>
        <strain evidence="2">DSM 24091</strain>
    </source>
</reference>
<dbReference type="OrthoDB" id="9153118at2"/>
<gene>
    <name evidence="1" type="ORF">SAMN05660841_04140</name>
</gene>
<evidence type="ECO:0000313" key="1">
    <source>
        <dbReference type="EMBL" id="SKC08856.1"/>
    </source>
</evidence>
<sequence length="353" mass="41738">MFFYQDASFENLSIHHVGNKTNDEFYILSEEPVDIAGDEVLPDLLMQYFMKPFVKANEVYRFFHPNEELQLNEVYHFSKKFFDREIGFHEFSQQVTKHLYEVSEHPKIKPGEVYVVSLKNVQMEGEDWNAVGIFKSENKEAYLKVYPEQGGFQLNYEQEAININKLDKGVVIVNTESEEGFKVLVVDQTNQSEAVYWKDNFLQLKSRNDNYQQTGNLMKVYKKFVNEKLDEVFELETADKIDLLNRSMNYFKTKETFDSAEFEEEVIANPQAVGLFNEYKQNFEDEFDLPFQANFEIATPAVKKMQSSYKSVIKLDKNFHVYVHGKREYLEHGYDEEKGMNYYKLYYENESEG</sequence>
<evidence type="ECO:0000313" key="2">
    <source>
        <dbReference type="Proteomes" id="UP000190150"/>
    </source>
</evidence>